<evidence type="ECO:0000256" key="7">
    <source>
        <dbReference type="ARBA" id="ARBA00023128"/>
    </source>
</evidence>
<sequence length="314" mass="34320">MSAQASLSSCLTVAAVGLTCKVALNMGYFASVTVSGLHNLLDALGDEETRRKGRGVVTVCNHISVLDDPLIWGILPLRSYWNLRDMRWALGASDIMFTNPLFSKFFENGKVFETFRGKGIYQPAVDGAIEKLNDGGWVHLFGEGKVNQPDTYPITSSSEGRRARLPRFKWGTARIIMEVNHLPTVIPMWISGFNEIMPEPRNFPRFIPRPGANLTVTFGAPIDHAKITSVLDLSASPVDAAALQVGRADELRPTSDNATKLNETTAFGAARETEAKRAARCALTDLLQREVEAVGYRVSGSLLGKKILGIERSS</sequence>
<keyword evidence="9 15" id="KW-0012">Acyltransferase</keyword>
<reference evidence="15 16" key="1">
    <citation type="submission" date="2015-04" db="EMBL/GenBank/DDBJ databases">
        <title>Complete genome sequence of Schizopora paradoxa KUC8140, a cosmopolitan wood degrader in East Asia.</title>
        <authorList>
            <consortium name="DOE Joint Genome Institute"/>
            <person name="Min B."/>
            <person name="Park H."/>
            <person name="Jang Y."/>
            <person name="Kim J.-J."/>
            <person name="Kim K.H."/>
            <person name="Pangilinan J."/>
            <person name="Lipzen A."/>
            <person name="Riley R."/>
            <person name="Grigoriev I.V."/>
            <person name="Spatafora J.W."/>
            <person name="Choi I.-G."/>
        </authorList>
    </citation>
    <scope>NUCLEOTIDE SEQUENCE [LARGE SCALE GENOMIC DNA]</scope>
    <source>
        <strain evidence="15 16">KUC8140</strain>
    </source>
</reference>
<evidence type="ECO:0000313" key="15">
    <source>
        <dbReference type="EMBL" id="KLO07405.1"/>
    </source>
</evidence>
<dbReference type="GO" id="GO:0047184">
    <property type="term" value="F:1-acylglycerophosphocholine O-acyltransferase activity"/>
    <property type="evidence" value="ECO:0007669"/>
    <property type="project" value="TreeGrafter"/>
</dbReference>
<dbReference type="InParanoid" id="A0A0H2R6J3"/>
<evidence type="ECO:0000256" key="2">
    <source>
        <dbReference type="ARBA" id="ARBA00010524"/>
    </source>
</evidence>
<evidence type="ECO:0000256" key="1">
    <source>
        <dbReference type="ARBA" id="ARBA00004137"/>
    </source>
</evidence>
<evidence type="ECO:0000256" key="13">
    <source>
        <dbReference type="SAM" id="SignalP"/>
    </source>
</evidence>
<evidence type="ECO:0000259" key="14">
    <source>
        <dbReference type="SMART" id="SM00563"/>
    </source>
</evidence>
<keyword evidence="7" id="KW-0496">Mitochondrion</keyword>
<feature type="domain" description="Phospholipid/glycerol acyltransferase" evidence="14">
    <location>
        <begin position="56"/>
        <end position="193"/>
    </location>
</feature>
<dbReference type="InterPro" id="IPR000872">
    <property type="entry name" value="Tafazzin"/>
</dbReference>
<evidence type="ECO:0000256" key="12">
    <source>
        <dbReference type="RuleBase" id="RU365062"/>
    </source>
</evidence>
<keyword evidence="4" id="KW-1000">Mitochondrion outer membrane</keyword>
<dbReference type="GO" id="GO:0007007">
    <property type="term" value="P:inner mitochondrial membrane organization"/>
    <property type="evidence" value="ECO:0007669"/>
    <property type="project" value="TreeGrafter"/>
</dbReference>
<evidence type="ECO:0000256" key="3">
    <source>
        <dbReference type="ARBA" id="ARBA00022679"/>
    </source>
</evidence>
<dbReference type="SMART" id="SM00563">
    <property type="entry name" value="PlsC"/>
    <property type="match status" value="1"/>
</dbReference>
<dbReference type="STRING" id="27342.A0A0H2R6J3"/>
<feature type="chain" id="PRO_5005201600" description="Tafazzin family protein" evidence="13">
    <location>
        <begin position="18"/>
        <end position="314"/>
    </location>
</feature>
<keyword evidence="16" id="KW-1185">Reference proteome</keyword>
<dbReference type="PANTHER" id="PTHR12497">
    <property type="entry name" value="TAZ PROTEIN TAFAZZIN"/>
    <property type="match status" value="1"/>
</dbReference>
<accession>A0A0H2R6J3</accession>
<dbReference type="GO" id="GO:0005741">
    <property type="term" value="C:mitochondrial outer membrane"/>
    <property type="evidence" value="ECO:0007669"/>
    <property type="project" value="UniProtKB-SubCell"/>
</dbReference>
<comment type="subcellular location">
    <subcellularLocation>
        <location evidence="1">Mitochondrion inner membrane</location>
        <topology evidence="1">Peripheral membrane protein</topology>
        <orientation evidence="1">Intermembrane side</orientation>
    </subcellularLocation>
    <subcellularLocation>
        <location evidence="10">Mitochondrion outer membrane</location>
        <topology evidence="10">Peripheral membrane protein</topology>
        <orientation evidence="10">Intermembrane side</orientation>
    </subcellularLocation>
</comment>
<evidence type="ECO:0000256" key="6">
    <source>
        <dbReference type="ARBA" id="ARBA00023098"/>
    </source>
</evidence>
<comment type="similarity">
    <text evidence="2 12">Belongs to the taffazin family.</text>
</comment>
<evidence type="ECO:0000256" key="10">
    <source>
        <dbReference type="ARBA" id="ARBA00024323"/>
    </source>
</evidence>
<dbReference type="SUPFAM" id="SSF69593">
    <property type="entry name" value="Glycerol-3-phosphate (1)-acyltransferase"/>
    <property type="match status" value="1"/>
</dbReference>
<evidence type="ECO:0000256" key="11">
    <source>
        <dbReference type="ARBA" id="ARBA00047906"/>
    </source>
</evidence>
<keyword evidence="6" id="KW-0443">Lipid metabolism</keyword>
<keyword evidence="5" id="KW-0999">Mitochondrion inner membrane</keyword>
<keyword evidence="3 15" id="KW-0808">Transferase</keyword>
<evidence type="ECO:0000256" key="9">
    <source>
        <dbReference type="ARBA" id="ARBA00023315"/>
    </source>
</evidence>
<comment type="catalytic activity">
    <reaction evidence="11">
        <text>1'-[1,2-diacyl-sn-glycero-3-phospho],3'-[1-acyl-sn-glycero-3-phospho]-glycerol + a 1,2-diacyl-sn-glycero-3-phosphocholine = a cardiolipin + a 1-acyl-sn-glycero-3-phosphocholine</text>
        <dbReference type="Rhea" id="RHEA:33731"/>
        <dbReference type="ChEBI" id="CHEBI:57643"/>
        <dbReference type="ChEBI" id="CHEBI:58168"/>
        <dbReference type="ChEBI" id="CHEBI:62237"/>
        <dbReference type="ChEBI" id="CHEBI:64743"/>
    </reaction>
    <physiologicalReaction direction="left-to-right" evidence="11">
        <dbReference type="Rhea" id="RHEA:33732"/>
    </physiologicalReaction>
    <physiologicalReaction direction="right-to-left" evidence="11">
        <dbReference type="Rhea" id="RHEA:33733"/>
    </physiologicalReaction>
</comment>
<dbReference type="CDD" id="cd07989">
    <property type="entry name" value="LPLAT_AGPAT-like"/>
    <property type="match status" value="1"/>
</dbReference>
<name>A0A0H2R6J3_9AGAM</name>
<evidence type="ECO:0000313" key="16">
    <source>
        <dbReference type="Proteomes" id="UP000053477"/>
    </source>
</evidence>
<dbReference type="EMBL" id="KQ086141">
    <property type="protein sequence ID" value="KLO07405.1"/>
    <property type="molecule type" value="Genomic_DNA"/>
</dbReference>
<dbReference type="InterPro" id="IPR002123">
    <property type="entry name" value="Plipid/glycerol_acylTrfase"/>
</dbReference>
<dbReference type="GO" id="GO:0005743">
    <property type="term" value="C:mitochondrial inner membrane"/>
    <property type="evidence" value="ECO:0007669"/>
    <property type="project" value="UniProtKB-SubCell"/>
</dbReference>
<proteinExistence type="inferred from homology"/>
<dbReference type="GO" id="GO:0035965">
    <property type="term" value="P:cardiolipin acyl-chain remodeling"/>
    <property type="evidence" value="ECO:0007669"/>
    <property type="project" value="TreeGrafter"/>
</dbReference>
<dbReference type="Proteomes" id="UP000053477">
    <property type="component" value="Unassembled WGS sequence"/>
</dbReference>
<keyword evidence="13" id="KW-0732">Signal</keyword>
<organism evidence="15 16">
    <name type="scientific">Schizopora paradoxa</name>
    <dbReference type="NCBI Taxonomy" id="27342"/>
    <lineage>
        <taxon>Eukaryota</taxon>
        <taxon>Fungi</taxon>
        <taxon>Dikarya</taxon>
        <taxon>Basidiomycota</taxon>
        <taxon>Agaricomycotina</taxon>
        <taxon>Agaricomycetes</taxon>
        <taxon>Hymenochaetales</taxon>
        <taxon>Schizoporaceae</taxon>
        <taxon>Schizopora</taxon>
    </lineage>
</organism>
<evidence type="ECO:0000256" key="5">
    <source>
        <dbReference type="ARBA" id="ARBA00022792"/>
    </source>
</evidence>
<dbReference type="AlphaFoldDB" id="A0A0H2R6J3"/>
<keyword evidence="8" id="KW-0472">Membrane</keyword>
<evidence type="ECO:0000256" key="4">
    <source>
        <dbReference type="ARBA" id="ARBA00022787"/>
    </source>
</evidence>
<dbReference type="OrthoDB" id="193467at2759"/>
<gene>
    <name evidence="15" type="ORF">SCHPADRAFT_860327</name>
</gene>
<feature type="signal peptide" evidence="13">
    <location>
        <begin position="1"/>
        <end position="17"/>
    </location>
</feature>
<protein>
    <recommendedName>
        <fullName evidence="12">Tafazzin family protein</fullName>
    </recommendedName>
</protein>
<dbReference type="PRINTS" id="PR00979">
    <property type="entry name" value="TAFAZZIN"/>
</dbReference>
<evidence type="ECO:0000256" key="8">
    <source>
        <dbReference type="ARBA" id="ARBA00023136"/>
    </source>
</evidence>
<dbReference type="PANTHER" id="PTHR12497:SF0">
    <property type="entry name" value="TAFAZZIN"/>
    <property type="match status" value="1"/>
</dbReference>
<dbReference type="Pfam" id="PF01553">
    <property type="entry name" value="Acyltransferase"/>
    <property type="match status" value="1"/>
</dbReference>